<organism evidence="3 4">
    <name type="scientific">Microvirga puerhi</name>
    <dbReference type="NCBI Taxonomy" id="2876078"/>
    <lineage>
        <taxon>Bacteria</taxon>
        <taxon>Pseudomonadati</taxon>
        <taxon>Pseudomonadota</taxon>
        <taxon>Alphaproteobacteria</taxon>
        <taxon>Hyphomicrobiales</taxon>
        <taxon>Methylobacteriaceae</taxon>
        <taxon>Microvirga</taxon>
    </lineage>
</organism>
<dbReference type="InterPro" id="IPR036182">
    <property type="entry name" value="PCuAC_sf"/>
</dbReference>
<dbReference type="InterPro" id="IPR012533">
    <property type="entry name" value="YcnI-copper_dom"/>
</dbReference>
<feature type="chain" id="PRO_5045207070" evidence="1">
    <location>
        <begin position="25"/>
        <end position="322"/>
    </location>
</feature>
<dbReference type="Proteomes" id="UP000704176">
    <property type="component" value="Unassembled WGS sequence"/>
</dbReference>
<comment type="caution">
    <text evidence="3">The sequence shown here is derived from an EMBL/GenBank/DDBJ whole genome shotgun (WGS) entry which is preliminary data.</text>
</comment>
<dbReference type="Gene3D" id="2.60.40.2230">
    <property type="entry name" value="Uncharacterised protein YcnI-like PF07987, DUF1775"/>
    <property type="match status" value="1"/>
</dbReference>
<feature type="domain" description="YncI copper-binding" evidence="2">
    <location>
        <begin position="25"/>
        <end position="170"/>
    </location>
</feature>
<evidence type="ECO:0000259" key="2">
    <source>
        <dbReference type="Pfam" id="PF07987"/>
    </source>
</evidence>
<dbReference type="InterPro" id="IPR007410">
    <property type="entry name" value="LpqE-like"/>
</dbReference>
<reference evidence="3 4" key="1">
    <citation type="submission" date="2021-09" db="EMBL/GenBank/DDBJ databases">
        <title>The complete genome sequence of a new microorganism.</title>
        <authorList>
            <person name="Zi Z."/>
        </authorList>
    </citation>
    <scope>NUCLEOTIDE SEQUENCE [LARGE SCALE GENOMIC DNA]</scope>
    <source>
        <strain evidence="3 4">WGZ8</strain>
    </source>
</reference>
<dbReference type="PIRSF" id="PIRSF037139">
    <property type="entry name" value="UCP037139"/>
    <property type="match status" value="1"/>
</dbReference>
<dbReference type="Pfam" id="PF07987">
    <property type="entry name" value="DUF1775"/>
    <property type="match status" value="1"/>
</dbReference>
<gene>
    <name evidence="3" type="ORF">K9B37_04410</name>
</gene>
<dbReference type="Gene3D" id="2.60.40.1890">
    <property type="entry name" value="PCu(A)C copper chaperone"/>
    <property type="match status" value="1"/>
</dbReference>
<evidence type="ECO:0000313" key="3">
    <source>
        <dbReference type="EMBL" id="MBZ6075534.1"/>
    </source>
</evidence>
<dbReference type="PANTHER" id="PTHR36302:SF1">
    <property type="entry name" value="COPPER CHAPERONE PCU(A)C"/>
    <property type="match status" value="1"/>
</dbReference>
<accession>A0ABS7VJY6</accession>
<evidence type="ECO:0000256" key="1">
    <source>
        <dbReference type="SAM" id="SignalP"/>
    </source>
</evidence>
<dbReference type="CDD" id="cd08545">
    <property type="entry name" value="YcnI_like"/>
    <property type="match status" value="1"/>
</dbReference>
<feature type="signal peptide" evidence="1">
    <location>
        <begin position="1"/>
        <end position="24"/>
    </location>
</feature>
<dbReference type="PANTHER" id="PTHR36302">
    <property type="entry name" value="BLR7088 PROTEIN"/>
    <property type="match status" value="1"/>
</dbReference>
<dbReference type="InterPro" id="IPR058248">
    <property type="entry name" value="Lxx211020-like"/>
</dbReference>
<evidence type="ECO:0000313" key="4">
    <source>
        <dbReference type="Proteomes" id="UP000704176"/>
    </source>
</evidence>
<name>A0ABS7VJY6_9HYPH</name>
<protein>
    <submittedName>
        <fullName evidence="3">DUF1775 domain-containing protein</fullName>
    </submittedName>
</protein>
<keyword evidence="4" id="KW-1185">Reference proteome</keyword>
<dbReference type="Pfam" id="PF04314">
    <property type="entry name" value="PCuAC"/>
    <property type="match status" value="1"/>
</dbReference>
<dbReference type="InterPro" id="IPR021174">
    <property type="entry name" value="UCP037139"/>
</dbReference>
<dbReference type="SUPFAM" id="SSF110087">
    <property type="entry name" value="DR1885-like metal-binding protein"/>
    <property type="match status" value="1"/>
</dbReference>
<dbReference type="RefSeq" id="WP_224311607.1">
    <property type="nucleotide sequence ID" value="NZ_JAIRBM010000003.1"/>
</dbReference>
<dbReference type="InterPro" id="IPR038507">
    <property type="entry name" value="YcnI-like_sf"/>
</dbReference>
<proteinExistence type="predicted"/>
<dbReference type="EMBL" id="JAIRBM010000003">
    <property type="protein sequence ID" value="MBZ6075534.1"/>
    <property type="molecule type" value="Genomic_DNA"/>
</dbReference>
<keyword evidence="1" id="KW-0732">Signal</keyword>
<sequence>MKLSLSGGALAASVLALSATSALAHVSFETAQTAPNSTYKAVLRVPHGCGGQPTLKIRVRIPEGIIAVKPMPKPGWTLETVKGAYARSYSLYGDPVGDGVKEIVWTGSLDDAFYDEFVFQARFTDAFQPGATVYFPVVQTCSNGSEQWTQVPTAGQDPNSLKSPAPAVRIAAAGMANAVAPVIKAGDLTIEQPWSRATPGGAKVGGGYLRVTNTGKEPDRLIGGSFPLADRVELHEMSMADNIMRMKPVEGGLVIAPGATVELKPGGYHLMFMDLKEPLKDGQSVKGTLVFEKAGTVDVTYVVRGMNGAMGGQDAAPMEHKH</sequence>